<accession>A0A2Y9BEK1</accession>
<dbReference type="RefSeq" id="WP_181368715.1">
    <property type="nucleotide sequence ID" value="NZ_BAAACK010000003.1"/>
</dbReference>
<evidence type="ECO:0000313" key="1">
    <source>
        <dbReference type="EMBL" id="PWJ28565.1"/>
    </source>
</evidence>
<name>A0A2Y9BEK1_9FIRM</name>
<organism evidence="1 2">
    <name type="scientific">Faecalicatena orotica</name>
    <dbReference type="NCBI Taxonomy" id="1544"/>
    <lineage>
        <taxon>Bacteria</taxon>
        <taxon>Bacillati</taxon>
        <taxon>Bacillota</taxon>
        <taxon>Clostridia</taxon>
        <taxon>Lachnospirales</taxon>
        <taxon>Lachnospiraceae</taxon>
        <taxon>Faecalicatena</taxon>
    </lineage>
</organism>
<protein>
    <submittedName>
        <fullName evidence="1">Uncharacterized protein DUF3877</fullName>
    </submittedName>
</protein>
<proteinExistence type="predicted"/>
<dbReference type="EMBL" id="QGDL01000008">
    <property type="protein sequence ID" value="PWJ28565.1"/>
    <property type="molecule type" value="Genomic_DNA"/>
</dbReference>
<dbReference type="AlphaFoldDB" id="A0A2Y9BEK1"/>
<dbReference type="InterPro" id="IPR024539">
    <property type="entry name" value="DUF3877"/>
</dbReference>
<sequence length="174" mass="20002">MMDLKRNIIDNIKECEIKIGYREEDMNLYYPLESLLELLPAAPGNLPDAIVEFCKSTGPELGALTIKETGEKGRYCIHVPSSGVKYIHENTAGSPFLKAFLDEIFKPGNSVDDIVNVFKAFSDDVAVEKVDEHEWGVFFLDPEIDPYVYYLEQEEFGLQYHRFTRHAYEALKRQ</sequence>
<reference evidence="1 2" key="1">
    <citation type="submission" date="2018-05" db="EMBL/GenBank/DDBJ databases">
        <title>The Hungate 1000. A catalogue of reference genomes from the rumen microbiome.</title>
        <authorList>
            <person name="Kelly W."/>
        </authorList>
    </citation>
    <scope>NUCLEOTIDE SEQUENCE [LARGE SCALE GENOMIC DNA]</scope>
    <source>
        <strain evidence="1 2">NLAE-zl-C242</strain>
    </source>
</reference>
<dbReference type="Proteomes" id="UP000245845">
    <property type="component" value="Unassembled WGS sequence"/>
</dbReference>
<comment type="caution">
    <text evidence="1">The sequence shown here is derived from an EMBL/GenBank/DDBJ whole genome shotgun (WGS) entry which is preliminary data.</text>
</comment>
<dbReference type="Pfam" id="PF12993">
    <property type="entry name" value="DUF3877"/>
    <property type="match status" value="1"/>
</dbReference>
<evidence type="ECO:0000313" key="2">
    <source>
        <dbReference type="Proteomes" id="UP000245845"/>
    </source>
</evidence>
<gene>
    <name evidence="1" type="ORF">A8806_10880</name>
</gene>
<keyword evidence="2" id="KW-1185">Reference proteome</keyword>